<reference evidence="10" key="3">
    <citation type="submission" date="2015-04" db="UniProtKB">
        <authorList>
            <consortium name="EnsemblPlants"/>
        </authorList>
    </citation>
    <scope>IDENTIFICATION</scope>
    <source>
        <strain evidence="10">cv. Jemalong A17</strain>
    </source>
</reference>
<dbReference type="InterPro" id="IPR044861">
    <property type="entry name" value="IPNS-like_FE2OG_OXY"/>
</dbReference>
<evidence type="ECO:0000313" key="12">
    <source>
        <dbReference type="Proteomes" id="UP000265566"/>
    </source>
</evidence>
<evidence type="ECO:0000256" key="4">
    <source>
        <dbReference type="ARBA" id="ARBA00074102"/>
    </source>
</evidence>
<evidence type="ECO:0000259" key="7">
    <source>
        <dbReference type="PROSITE" id="PS51471"/>
    </source>
</evidence>
<keyword evidence="6 9" id="KW-0560">Oxidoreductase</keyword>
<dbReference type="PaxDb" id="3880-AES87113"/>
<dbReference type="OrthoDB" id="627829at2759"/>
<dbReference type="Proteomes" id="UP000265566">
    <property type="component" value="Chromosome 4"/>
</dbReference>
<dbReference type="STRING" id="3880.G7JTE7"/>
<dbReference type="PANTHER" id="PTHR47990">
    <property type="entry name" value="2-OXOGLUTARATE (2OG) AND FE(II)-DEPENDENT OXYGENASE SUPERFAMILY PROTEIN-RELATED"/>
    <property type="match status" value="1"/>
</dbReference>
<evidence type="ECO:0000313" key="8">
    <source>
        <dbReference type="EMBL" id="AES87113.1"/>
    </source>
</evidence>
<protein>
    <recommendedName>
        <fullName evidence="4">2-oxoglutarate-dependent dioxygenase DAO</fullName>
    </recommendedName>
    <alternativeName>
        <fullName evidence="5">Protein DIOXYGENASE FOR AUXIN OXIDATION</fullName>
    </alternativeName>
</protein>
<dbReference type="KEGG" id="mtr:11414604"/>
<dbReference type="HOGENOM" id="CLU_010119_3_1_1"/>
<reference evidence="12" key="4">
    <citation type="journal article" date="2018" name="Nat. Plants">
        <title>Whole-genome landscape of Medicago truncatula symbiotic genes.</title>
        <authorList>
            <person name="Pecrix Y."/>
            <person name="Staton S.E."/>
            <person name="Sallet E."/>
            <person name="Lelandais-Briere C."/>
            <person name="Moreau S."/>
            <person name="Carrere S."/>
            <person name="Blein T."/>
            <person name="Jardinaud M.F."/>
            <person name="Latrasse D."/>
            <person name="Zouine M."/>
            <person name="Zahm M."/>
            <person name="Kreplak J."/>
            <person name="Mayjonade B."/>
            <person name="Satge C."/>
            <person name="Perez M."/>
            <person name="Cauet S."/>
            <person name="Marande W."/>
            <person name="Chantry-Darmon C."/>
            <person name="Lopez-Roques C."/>
            <person name="Bouchez O."/>
            <person name="Berard A."/>
            <person name="Debelle F."/>
            <person name="Munos S."/>
            <person name="Bendahmane A."/>
            <person name="Berges H."/>
            <person name="Niebel A."/>
            <person name="Buitink J."/>
            <person name="Frugier F."/>
            <person name="Benhamed M."/>
            <person name="Crespi M."/>
            <person name="Gouzy J."/>
            <person name="Gamas P."/>
        </authorList>
    </citation>
    <scope>NUCLEOTIDE SEQUENCE [LARGE SCALE GENOMIC DNA]</scope>
    <source>
        <strain evidence="12">cv. Jemalong A17</strain>
    </source>
</reference>
<evidence type="ECO:0000313" key="10">
    <source>
        <dbReference type="EnsemblPlants" id="AES87113"/>
    </source>
</evidence>
<comment type="function">
    <text evidence="3">2-oxoglutarate-dependent dioxygenase essential for auxin catabolism and maintenance of auxin homeostasis in reproductive organs. Catalyzes the irreversible oxidation of indole-3-acetic acid (IAA) to the biologically inactive 2-oxoindole-3-acetic acid (OxIAA).</text>
</comment>
<evidence type="ECO:0000256" key="3">
    <source>
        <dbReference type="ARBA" id="ARBA00054658"/>
    </source>
</evidence>
<keyword evidence="1 6" id="KW-0479">Metal-binding</keyword>
<dbReference type="GO" id="GO:0046872">
    <property type="term" value="F:metal ion binding"/>
    <property type="evidence" value="ECO:0007669"/>
    <property type="project" value="UniProtKB-KW"/>
</dbReference>
<evidence type="ECO:0000313" key="11">
    <source>
        <dbReference type="Proteomes" id="UP000002051"/>
    </source>
</evidence>
<evidence type="ECO:0000313" key="9">
    <source>
        <dbReference type="EMBL" id="RHN59095.1"/>
    </source>
</evidence>
<sequence>MENESEIPILDFRRSSGVTLEKGSEGWKEMSKKVREAFESRGCFLLKCDEISKELCGQLFTGMKSLFDLPEDTKEKFVSPKLYRGYINKSYAIPNSQSFGIDSDLDHDTTHQDFINLMWPQGNPIFSEALSSMYSKTRELSSLILKMVVEGFDLPQHYNLDVEELGSTNDTRLTRYQHPEEKKDTEIAFVPHTDMGTITFICENEVQGLQVLSKTGNWVDVNIPPNGFVVICGDALKAWSNGRFQAIMHRVVTRGDKERFVYVLFTIPKDSAVIKAPSELVDEENYPLRYRSFKYGDYVHYQYSTRTQKERLESYAEI</sequence>
<proteinExistence type="inferred from homology"/>
<dbReference type="EMBL" id="CM001220">
    <property type="protein sequence ID" value="AES87113.1"/>
    <property type="molecule type" value="Genomic_DNA"/>
</dbReference>
<dbReference type="PRINTS" id="PR00682">
    <property type="entry name" value="IPNSYNTHASE"/>
</dbReference>
<evidence type="ECO:0000256" key="1">
    <source>
        <dbReference type="ARBA" id="ARBA00022723"/>
    </source>
</evidence>
<reference evidence="8 11" key="1">
    <citation type="journal article" date="2011" name="Nature">
        <title>The Medicago genome provides insight into the evolution of rhizobial symbioses.</title>
        <authorList>
            <person name="Young N.D."/>
            <person name="Debelle F."/>
            <person name="Oldroyd G.E."/>
            <person name="Geurts R."/>
            <person name="Cannon S.B."/>
            <person name="Udvardi M.K."/>
            <person name="Benedito V.A."/>
            <person name="Mayer K.F."/>
            <person name="Gouzy J."/>
            <person name="Schoof H."/>
            <person name="Van de Peer Y."/>
            <person name="Proost S."/>
            <person name="Cook D.R."/>
            <person name="Meyers B.C."/>
            <person name="Spannagl M."/>
            <person name="Cheung F."/>
            <person name="De Mita S."/>
            <person name="Krishnakumar V."/>
            <person name="Gundlach H."/>
            <person name="Zhou S."/>
            <person name="Mudge J."/>
            <person name="Bharti A.K."/>
            <person name="Murray J.D."/>
            <person name="Naoumkina M.A."/>
            <person name="Rosen B."/>
            <person name="Silverstein K.A."/>
            <person name="Tang H."/>
            <person name="Rombauts S."/>
            <person name="Zhao P.X."/>
            <person name="Zhou P."/>
            <person name="Barbe V."/>
            <person name="Bardou P."/>
            <person name="Bechner M."/>
            <person name="Bellec A."/>
            <person name="Berger A."/>
            <person name="Berges H."/>
            <person name="Bidwell S."/>
            <person name="Bisseling T."/>
            <person name="Choisne N."/>
            <person name="Couloux A."/>
            <person name="Denny R."/>
            <person name="Deshpande S."/>
            <person name="Dai X."/>
            <person name="Doyle J.J."/>
            <person name="Dudez A.M."/>
            <person name="Farmer A.D."/>
            <person name="Fouteau S."/>
            <person name="Franken C."/>
            <person name="Gibelin C."/>
            <person name="Gish J."/>
            <person name="Goldstein S."/>
            <person name="Gonzalez A.J."/>
            <person name="Green P.J."/>
            <person name="Hallab A."/>
            <person name="Hartog M."/>
            <person name="Hua A."/>
            <person name="Humphray S.J."/>
            <person name="Jeong D.H."/>
            <person name="Jing Y."/>
            <person name="Jocker A."/>
            <person name="Kenton S.M."/>
            <person name="Kim D.J."/>
            <person name="Klee K."/>
            <person name="Lai H."/>
            <person name="Lang C."/>
            <person name="Lin S."/>
            <person name="Macmil S.L."/>
            <person name="Magdelenat G."/>
            <person name="Matthews L."/>
            <person name="McCorrison J."/>
            <person name="Monaghan E.L."/>
            <person name="Mun J.H."/>
            <person name="Najar F.Z."/>
            <person name="Nicholson C."/>
            <person name="Noirot C."/>
            <person name="O'Bleness M."/>
            <person name="Paule C.R."/>
            <person name="Poulain J."/>
            <person name="Prion F."/>
            <person name="Qin B."/>
            <person name="Qu C."/>
            <person name="Retzel E.F."/>
            <person name="Riddle C."/>
            <person name="Sallet E."/>
            <person name="Samain S."/>
            <person name="Samson N."/>
            <person name="Sanders I."/>
            <person name="Saurat O."/>
            <person name="Scarpelli C."/>
            <person name="Schiex T."/>
            <person name="Segurens B."/>
            <person name="Severin A.J."/>
            <person name="Sherrier D.J."/>
            <person name="Shi R."/>
            <person name="Sims S."/>
            <person name="Singer S.R."/>
            <person name="Sinharoy S."/>
            <person name="Sterck L."/>
            <person name="Viollet A."/>
            <person name="Wang B.B."/>
            <person name="Wang K."/>
            <person name="Wang M."/>
            <person name="Wang X."/>
            <person name="Warfsmann J."/>
            <person name="Weissenbach J."/>
            <person name="White D.D."/>
            <person name="White J.D."/>
            <person name="Wiley G.B."/>
            <person name="Wincker P."/>
            <person name="Xing Y."/>
            <person name="Yang L."/>
            <person name="Yao Z."/>
            <person name="Ying F."/>
            <person name="Zhai J."/>
            <person name="Zhou L."/>
            <person name="Zuber A."/>
            <person name="Denarie J."/>
            <person name="Dixon R.A."/>
            <person name="May G.D."/>
            <person name="Schwartz D.C."/>
            <person name="Rogers J."/>
            <person name="Quetier F."/>
            <person name="Town C.D."/>
            <person name="Roe B.A."/>
        </authorList>
    </citation>
    <scope>NUCLEOTIDE SEQUENCE [LARGE SCALE GENOMIC DNA]</scope>
    <source>
        <strain evidence="8">A17</strain>
        <strain evidence="10 11">cv. Jemalong A17</strain>
    </source>
</reference>
<evidence type="ECO:0000256" key="6">
    <source>
        <dbReference type="RuleBase" id="RU003682"/>
    </source>
</evidence>
<dbReference type="Gramene" id="rna21083">
    <property type="protein sequence ID" value="RHN59095.1"/>
    <property type="gene ID" value="gene21083"/>
</dbReference>
<dbReference type="Pfam" id="PF14226">
    <property type="entry name" value="DIOX_N"/>
    <property type="match status" value="1"/>
</dbReference>
<dbReference type="GO" id="GO:0016706">
    <property type="term" value="F:2-oxoglutarate-dependent dioxygenase activity"/>
    <property type="evidence" value="ECO:0000318"/>
    <property type="project" value="GO_Central"/>
</dbReference>
<evidence type="ECO:0000256" key="2">
    <source>
        <dbReference type="ARBA" id="ARBA00023004"/>
    </source>
</evidence>
<reference evidence="8 11" key="2">
    <citation type="journal article" date="2014" name="BMC Genomics">
        <title>An improved genome release (version Mt4.0) for the model legume Medicago truncatula.</title>
        <authorList>
            <person name="Tang H."/>
            <person name="Krishnakumar V."/>
            <person name="Bidwell S."/>
            <person name="Rosen B."/>
            <person name="Chan A."/>
            <person name="Zhou S."/>
            <person name="Gentzbittel L."/>
            <person name="Childs K.L."/>
            <person name="Yandell M."/>
            <person name="Gundlach H."/>
            <person name="Mayer K.F."/>
            <person name="Schwartz D.C."/>
            <person name="Town C.D."/>
        </authorList>
    </citation>
    <scope>GENOME REANNOTATION</scope>
    <source>
        <strain evidence="8">A17</strain>
        <strain evidence="10 11">cv. Jemalong A17</strain>
    </source>
</reference>
<reference evidence="9" key="5">
    <citation type="journal article" date="2018" name="Nat. Plants">
        <title>Whole-genome landscape of Medicago truncatula symbiotic genes.</title>
        <authorList>
            <person name="Pecrix Y."/>
            <person name="Gamas P."/>
            <person name="Carrere S."/>
        </authorList>
    </citation>
    <scope>NUCLEOTIDE SEQUENCE</scope>
    <source>
        <tissue evidence="9">Leaves</tissue>
    </source>
</reference>
<dbReference type="InterPro" id="IPR027443">
    <property type="entry name" value="IPNS-like_sf"/>
</dbReference>
<name>G7JTE7_MEDTR</name>
<dbReference type="EnsemblPlants" id="AES87113">
    <property type="protein sequence ID" value="AES87113"/>
    <property type="gene ID" value="MTR_4g021380"/>
</dbReference>
<gene>
    <name evidence="10" type="primary">11414604</name>
    <name evidence="8" type="ordered locus">MTR_4g021380</name>
    <name evidence="9" type="ORF">MtrunA17_Chr4g0009561</name>
</gene>
<evidence type="ECO:0000256" key="5">
    <source>
        <dbReference type="ARBA" id="ARBA00076740"/>
    </source>
</evidence>
<dbReference type="EMBL" id="PSQE01000004">
    <property type="protein sequence ID" value="RHN59095.1"/>
    <property type="molecule type" value="Genomic_DNA"/>
</dbReference>
<dbReference type="FunFam" id="2.60.120.330:FF:000017">
    <property type="entry name" value="2-oxoglutarate-dependent dioxygenase DAO"/>
    <property type="match status" value="1"/>
</dbReference>
<dbReference type="SUPFAM" id="SSF51197">
    <property type="entry name" value="Clavaminate synthase-like"/>
    <property type="match status" value="1"/>
</dbReference>
<dbReference type="InterPro" id="IPR005123">
    <property type="entry name" value="Oxoglu/Fe-dep_dioxygenase_dom"/>
</dbReference>
<comment type="similarity">
    <text evidence="6">Belongs to the iron/ascorbate-dependent oxidoreductase family.</text>
</comment>
<accession>G7JTE7</accession>
<dbReference type="InterPro" id="IPR050231">
    <property type="entry name" value="Iron_ascorbate_oxido_reductase"/>
</dbReference>
<dbReference type="Proteomes" id="UP000002051">
    <property type="component" value="Chromosome 4"/>
</dbReference>
<dbReference type="OMA" id="MMRGAND"/>
<dbReference type="Pfam" id="PF03171">
    <property type="entry name" value="2OG-FeII_Oxy"/>
    <property type="match status" value="1"/>
</dbReference>
<dbReference type="InterPro" id="IPR026992">
    <property type="entry name" value="DIOX_N"/>
</dbReference>
<dbReference type="AlphaFoldDB" id="G7JTE7"/>
<feature type="domain" description="Fe2OG dioxygenase" evidence="7">
    <location>
        <begin position="167"/>
        <end position="268"/>
    </location>
</feature>
<keyword evidence="2 6" id="KW-0408">Iron</keyword>
<dbReference type="PROSITE" id="PS51471">
    <property type="entry name" value="FE2OG_OXY"/>
    <property type="match status" value="1"/>
</dbReference>
<keyword evidence="11" id="KW-1185">Reference proteome</keyword>
<dbReference type="eggNOG" id="KOG0143">
    <property type="taxonomic scope" value="Eukaryota"/>
</dbReference>
<organism evidence="8 11">
    <name type="scientific">Medicago truncatula</name>
    <name type="common">Barrel medic</name>
    <name type="synonym">Medicago tribuloides</name>
    <dbReference type="NCBI Taxonomy" id="3880"/>
    <lineage>
        <taxon>Eukaryota</taxon>
        <taxon>Viridiplantae</taxon>
        <taxon>Streptophyta</taxon>
        <taxon>Embryophyta</taxon>
        <taxon>Tracheophyta</taxon>
        <taxon>Spermatophyta</taxon>
        <taxon>Magnoliopsida</taxon>
        <taxon>eudicotyledons</taxon>
        <taxon>Gunneridae</taxon>
        <taxon>Pentapetalae</taxon>
        <taxon>rosids</taxon>
        <taxon>fabids</taxon>
        <taxon>Fabales</taxon>
        <taxon>Fabaceae</taxon>
        <taxon>Papilionoideae</taxon>
        <taxon>50 kb inversion clade</taxon>
        <taxon>NPAAA clade</taxon>
        <taxon>Hologalegina</taxon>
        <taxon>IRL clade</taxon>
        <taxon>Trifolieae</taxon>
        <taxon>Medicago</taxon>
    </lineage>
</organism>
<dbReference type="Gene3D" id="2.60.120.330">
    <property type="entry name" value="B-lactam Antibiotic, Isopenicillin N Synthase, Chain"/>
    <property type="match status" value="1"/>
</dbReference>